<organism evidence="9 10">
    <name type="scientific">Corynebacterium kroppenstedtii</name>
    <dbReference type="NCBI Taxonomy" id="161879"/>
    <lineage>
        <taxon>Bacteria</taxon>
        <taxon>Bacillati</taxon>
        <taxon>Actinomycetota</taxon>
        <taxon>Actinomycetes</taxon>
        <taxon>Mycobacteriales</taxon>
        <taxon>Corynebacteriaceae</taxon>
        <taxon>Corynebacterium</taxon>
    </lineage>
</organism>
<evidence type="ECO:0000256" key="3">
    <source>
        <dbReference type="ARBA" id="ARBA00022552"/>
    </source>
</evidence>
<feature type="compositionally biased region" description="Polar residues" evidence="8">
    <location>
        <begin position="345"/>
        <end position="357"/>
    </location>
</feature>
<keyword evidence="2 7" id="KW-0963">Cytoplasm</keyword>
<keyword evidence="3 7" id="KW-0698">rRNA processing</keyword>
<evidence type="ECO:0000313" key="10">
    <source>
        <dbReference type="Proteomes" id="UP000249432"/>
    </source>
</evidence>
<comment type="function">
    <text evidence="7">Specifically methylates the N4 position of cytidine in position 1402 (C1402) of 16S rRNA.</text>
</comment>
<dbReference type="InterPro" id="IPR029063">
    <property type="entry name" value="SAM-dependent_MTases_sf"/>
</dbReference>
<dbReference type="GO" id="GO:0005737">
    <property type="term" value="C:cytoplasm"/>
    <property type="evidence" value="ECO:0007669"/>
    <property type="project" value="UniProtKB-SubCell"/>
</dbReference>
<evidence type="ECO:0000256" key="1">
    <source>
        <dbReference type="ARBA" id="ARBA00010396"/>
    </source>
</evidence>
<dbReference type="EMBL" id="QFRA01000008">
    <property type="protein sequence ID" value="PZR05158.1"/>
    <property type="molecule type" value="Genomic_DNA"/>
</dbReference>
<dbReference type="InterPro" id="IPR002903">
    <property type="entry name" value="RsmH"/>
</dbReference>
<dbReference type="AlphaFoldDB" id="A0A2W5U8B7"/>
<dbReference type="PANTHER" id="PTHR11265">
    <property type="entry name" value="S-ADENOSYL-METHYLTRANSFERASE MRAW"/>
    <property type="match status" value="1"/>
</dbReference>
<evidence type="ECO:0000256" key="4">
    <source>
        <dbReference type="ARBA" id="ARBA00022603"/>
    </source>
</evidence>
<dbReference type="GO" id="GO:0070475">
    <property type="term" value="P:rRNA base methylation"/>
    <property type="evidence" value="ECO:0007669"/>
    <property type="project" value="UniProtKB-UniRule"/>
</dbReference>
<comment type="similarity">
    <text evidence="1 7">Belongs to the methyltransferase superfamily. RsmH family.</text>
</comment>
<dbReference type="PANTHER" id="PTHR11265:SF0">
    <property type="entry name" value="12S RRNA N4-METHYLCYTIDINE METHYLTRANSFERASE"/>
    <property type="match status" value="1"/>
</dbReference>
<feature type="compositionally biased region" description="Basic and acidic residues" evidence="8">
    <location>
        <begin position="358"/>
        <end position="368"/>
    </location>
</feature>
<evidence type="ECO:0000256" key="8">
    <source>
        <dbReference type="SAM" id="MobiDB-lite"/>
    </source>
</evidence>
<sequence length="390" mass="43218">MADRHTGTHGHVPVMLERMVELIAPTVAESSESSALSVILDGTLGAGGHTEAFLERFPWAMVIGVDRDKKELSRTTERLSRFRDRFYPVHARFDNFDEALDDADHPVVDAFHAHGISAGFFDLGVSSMQLDQVDRGFTYRDDGPLDMRMDTSTGKTAADVLNTYSHGELARILKTYGDERFAGPLARAIVREREKEPWTTSQRLVDLIYATIPASARRHGGHPAKRTFQALRVEVNAELDALRRVIPKVCSYLHLGGRAVFMSYQSLEDKIVKRELAELTESKTPPGLPIDLPNSAPDFHLVTRGSEKADEQENNKNPRAHSVRVRAVERTGYSHSSPPPGGTSVRASGSSTTYSARSESRHEAHPTGREQLVSSAQQSISHREDVEGEQ</sequence>
<dbReference type="InterPro" id="IPR023397">
    <property type="entry name" value="SAM-dep_MeTrfase_MraW_recog"/>
</dbReference>
<proteinExistence type="inferred from homology"/>
<evidence type="ECO:0000256" key="2">
    <source>
        <dbReference type="ARBA" id="ARBA00022490"/>
    </source>
</evidence>
<gene>
    <name evidence="7" type="primary">rsmH</name>
    <name evidence="9" type="ORF">DI525_04880</name>
</gene>
<dbReference type="NCBIfam" id="TIGR00006">
    <property type="entry name" value="16S rRNA (cytosine(1402)-N(4))-methyltransferase RsmH"/>
    <property type="match status" value="1"/>
</dbReference>
<dbReference type="GO" id="GO:0071424">
    <property type="term" value="F:rRNA (cytosine-N4-)-methyltransferase activity"/>
    <property type="evidence" value="ECO:0007669"/>
    <property type="project" value="UniProtKB-UniRule"/>
</dbReference>
<name>A0A2W5U8B7_9CORY</name>
<reference evidence="9 10" key="1">
    <citation type="submission" date="2017-08" db="EMBL/GenBank/DDBJ databases">
        <title>Infants hospitalized years apart are colonized by the same room-sourced microbial strains.</title>
        <authorList>
            <person name="Brooks B."/>
            <person name="Olm M.R."/>
            <person name="Firek B.A."/>
            <person name="Baker R."/>
            <person name="Thomas B.C."/>
            <person name="Morowitz M.J."/>
            <person name="Banfield J.F."/>
        </authorList>
    </citation>
    <scope>NUCLEOTIDE SEQUENCE [LARGE SCALE GENOMIC DNA]</scope>
    <source>
        <strain evidence="9">S2_003_000_R1_3</strain>
    </source>
</reference>
<feature type="binding site" evidence="7">
    <location>
        <position position="93"/>
    </location>
    <ligand>
        <name>S-adenosyl-L-methionine</name>
        <dbReference type="ChEBI" id="CHEBI:59789"/>
    </ligand>
</feature>
<feature type="region of interest" description="Disordered" evidence="8">
    <location>
        <begin position="282"/>
        <end position="390"/>
    </location>
</feature>
<dbReference type="Proteomes" id="UP000249432">
    <property type="component" value="Unassembled WGS sequence"/>
</dbReference>
<dbReference type="RefSeq" id="WP_303734658.1">
    <property type="nucleotide sequence ID" value="NZ_CAKZHK010000008.1"/>
</dbReference>
<dbReference type="Gene3D" id="3.40.50.150">
    <property type="entry name" value="Vaccinia Virus protein VP39"/>
    <property type="match status" value="1"/>
</dbReference>
<evidence type="ECO:0000256" key="7">
    <source>
        <dbReference type="HAMAP-Rule" id="MF_01007"/>
    </source>
</evidence>
<dbReference type="Gene3D" id="1.10.150.170">
    <property type="entry name" value="Putative methyltransferase TM0872, insert domain"/>
    <property type="match status" value="1"/>
</dbReference>
<keyword evidence="6 7" id="KW-0949">S-adenosyl-L-methionine</keyword>
<dbReference type="FunFam" id="1.10.150.170:FF:000001">
    <property type="entry name" value="Ribosomal RNA small subunit methyltransferase H"/>
    <property type="match status" value="1"/>
</dbReference>
<dbReference type="HAMAP" id="MF_01007">
    <property type="entry name" value="16SrRNA_methyltr_H"/>
    <property type="match status" value="1"/>
</dbReference>
<comment type="caution">
    <text evidence="9">The sequence shown here is derived from an EMBL/GenBank/DDBJ whole genome shotgun (WGS) entry which is preliminary data.</text>
</comment>
<protein>
    <recommendedName>
        <fullName evidence="7">Ribosomal RNA small subunit methyltransferase H</fullName>
        <ecNumber evidence="7">2.1.1.199</ecNumber>
    </recommendedName>
    <alternativeName>
        <fullName evidence="7">16S rRNA m(4)C1402 methyltransferase</fullName>
    </alternativeName>
    <alternativeName>
        <fullName evidence="7">rRNA (cytosine-N(4)-)-methyltransferase RsmH</fullName>
    </alternativeName>
</protein>
<comment type="subcellular location">
    <subcellularLocation>
        <location evidence="7">Cytoplasm</location>
    </subcellularLocation>
</comment>
<accession>A0A2W5U8B7</accession>
<feature type="binding site" evidence="7">
    <location>
        <position position="66"/>
    </location>
    <ligand>
        <name>S-adenosyl-L-methionine</name>
        <dbReference type="ChEBI" id="CHEBI:59789"/>
    </ligand>
</feature>
<comment type="catalytic activity">
    <reaction evidence="7">
        <text>cytidine(1402) in 16S rRNA + S-adenosyl-L-methionine = N(4)-methylcytidine(1402) in 16S rRNA + S-adenosyl-L-homocysteine + H(+)</text>
        <dbReference type="Rhea" id="RHEA:42928"/>
        <dbReference type="Rhea" id="RHEA-COMP:10286"/>
        <dbReference type="Rhea" id="RHEA-COMP:10287"/>
        <dbReference type="ChEBI" id="CHEBI:15378"/>
        <dbReference type="ChEBI" id="CHEBI:57856"/>
        <dbReference type="ChEBI" id="CHEBI:59789"/>
        <dbReference type="ChEBI" id="CHEBI:74506"/>
        <dbReference type="ChEBI" id="CHEBI:82748"/>
        <dbReference type="EC" id="2.1.1.199"/>
    </reaction>
</comment>
<evidence type="ECO:0000313" key="9">
    <source>
        <dbReference type="EMBL" id="PZR05158.1"/>
    </source>
</evidence>
<feature type="compositionally biased region" description="Basic and acidic residues" evidence="8">
    <location>
        <begin position="381"/>
        <end position="390"/>
    </location>
</feature>
<dbReference type="SUPFAM" id="SSF81799">
    <property type="entry name" value="Putative methyltransferase TM0872, insert domain"/>
    <property type="match status" value="1"/>
</dbReference>
<feature type="binding site" evidence="7">
    <location>
        <position position="129"/>
    </location>
    <ligand>
        <name>S-adenosyl-L-methionine</name>
        <dbReference type="ChEBI" id="CHEBI:59789"/>
    </ligand>
</feature>
<feature type="compositionally biased region" description="Basic and acidic residues" evidence="8">
    <location>
        <begin position="305"/>
        <end position="316"/>
    </location>
</feature>
<dbReference type="EC" id="2.1.1.199" evidence="7"/>
<dbReference type="SUPFAM" id="SSF53335">
    <property type="entry name" value="S-adenosyl-L-methionine-dependent methyltransferases"/>
    <property type="match status" value="1"/>
</dbReference>
<feature type="binding site" evidence="7">
    <location>
        <begin position="47"/>
        <end position="49"/>
    </location>
    <ligand>
        <name>S-adenosyl-L-methionine</name>
        <dbReference type="ChEBI" id="CHEBI:59789"/>
    </ligand>
</feature>
<feature type="binding site" evidence="7">
    <location>
        <position position="122"/>
    </location>
    <ligand>
        <name>S-adenosyl-L-methionine</name>
        <dbReference type="ChEBI" id="CHEBI:59789"/>
    </ligand>
</feature>
<keyword evidence="5 7" id="KW-0808">Transferase</keyword>
<keyword evidence="4 7" id="KW-0489">Methyltransferase</keyword>
<dbReference type="Pfam" id="PF01795">
    <property type="entry name" value="Methyltransf_5"/>
    <property type="match status" value="1"/>
</dbReference>
<evidence type="ECO:0000256" key="5">
    <source>
        <dbReference type="ARBA" id="ARBA00022679"/>
    </source>
</evidence>
<evidence type="ECO:0000256" key="6">
    <source>
        <dbReference type="ARBA" id="ARBA00022691"/>
    </source>
</evidence>